<dbReference type="SMART" id="SM00415">
    <property type="entry name" value="HSF"/>
    <property type="match status" value="1"/>
</dbReference>
<dbReference type="EMBL" id="CAKLBY020000065">
    <property type="protein sequence ID" value="CAK7922168.1"/>
    <property type="molecule type" value="Genomic_DNA"/>
</dbReference>
<name>A0AAV1TLU9_9STRA</name>
<dbReference type="InterPro" id="IPR036388">
    <property type="entry name" value="WH-like_DNA-bd_sf"/>
</dbReference>
<feature type="domain" description="HSF-type DNA-binding" evidence="5">
    <location>
        <begin position="9"/>
        <end position="104"/>
    </location>
</feature>
<evidence type="ECO:0000256" key="4">
    <source>
        <dbReference type="RuleBase" id="RU004020"/>
    </source>
</evidence>
<proteinExistence type="inferred from homology"/>
<keyword evidence="2" id="KW-0238">DNA-binding</keyword>
<dbReference type="PANTHER" id="PTHR10015">
    <property type="entry name" value="HEAT SHOCK TRANSCRIPTION FACTOR"/>
    <property type="match status" value="1"/>
</dbReference>
<comment type="caution">
    <text evidence="6">The sequence shown here is derived from an EMBL/GenBank/DDBJ whole genome shotgun (WGS) entry which is preliminary data.</text>
</comment>
<dbReference type="FunFam" id="1.10.10.10:FF:000286">
    <property type="entry name" value="Heat shock transcription factor"/>
    <property type="match status" value="1"/>
</dbReference>
<sequence>MDSCRRGTEVAPFLKSLRQLLTTEDPAVLRWTPDGKAFEIHDMAAMMDHVLPKYFKHSKYTSFQRQLNYFNFRKWTKSKALVCTFSNPFFQRDQPALAWRIVRKRPENLRSSSTAAKTKKAIAIKVPSGDASSPGSFPSPTDAFSIANELALFSEASFYEPSIGGQDEQSLDWVDVLYSSLQSPLLIDNATGSIRRDYPFECAEL</sequence>
<dbReference type="Gene3D" id="1.10.10.10">
    <property type="entry name" value="Winged helix-like DNA-binding domain superfamily/Winged helix DNA-binding domain"/>
    <property type="match status" value="1"/>
</dbReference>
<evidence type="ECO:0000313" key="7">
    <source>
        <dbReference type="Proteomes" id="UP001162060"/>
    </source>
</evidence>
<gene>
    <name evidence="6" type="ORF">PM001_LOCUS7492</name>
</gene>
<dbReference type="Proteomes" id="UP001162060">
    <property type="component" value="Unassembled WGS sequence"/>
</dbReference>
<evidence type="ECO:0000256" key="3">
    <source>
        <dbReference type="ARBA" id="ARBA00023242"/>
    </source>
</evidence>
<comment type="similarity">
    <text evidence="4">Belongs to the HSF family.</text>
</comment>
<dbReference type="GO" id="GO:0043565">
    <property type="term" value="F:sequence-specific DNA binding"/>
    <property type="evidence" value="ECO:0007669"/>
    <property type="project" value="InterPro"/>
</dbReference>
<organism evidence="6 7">
    <name type="scientific">Peronospora matthiolae</name>
    <dbReference type="NCBI Taxonomy" id="2874970"/>
    <lineage>
        <taxon>Eukaryota</taxon>
        <taxon>Sar</taxon>
        <taxon>Stramenopiles</taxon>
        <taxon>Oomycota</taxon>
        <taxon>Peronosporomycetes</taxon>
        <taxon>Peronosporales</taxon>
        <taxon>Peronosporaceae</taxon>
        <taxon>Peronospora</taxon>
    </lineage>
</organism>
<keyword evidence="3" id="KW-0539">Nucleus</keyword>
<accession>A0AAV1TLU9</accession>
<dbReference type="GO" id="GO:0003700">
    <property type="term" value="F:DNA-binding transcription factor activity"/>
    <property type="evidence" value="ECO:0007669"/>
    <property type="project" value="InterPro"/>
</dbReference>
<dbReference type="InterPro" id="IPR000232">
    <property type="entry name" value="HSF_DNA-bd"/>
</dbReference>
<evidence type="ECO:0000256" key="1">
    <source>
        <dbReference type="ARBA" id="ARBA00004123"/>
    </source>
</evidence>
<dbReference type="GO" id="GO:0005634">
    <property type="term" value="C:nucleus"/>
    <property type="evidence" value="ECO:0007669"/>
    <property type="project" value="UniProtKB-SubCell"/>
</dbReference>
<evidence type="ECO:0000259" key="5">
    <source>
        <dbReference type="SMART" id="SM00415"/>
    </source>
</evidence>
<reference evidence="6" key="1">
    <citation type="submission" date="2024-01" db="EMBL/GenBank/DDBJ databases">
        <authorList>
            <person name="Webb A."/>
        </authorList>
    </citation>
    <scope>NUCLEOTIDE SEQUENCE</scope>
    <source>
        <strain evidence="6">Pm1</strain>
    </source>
</reference>
<evidence type="ECO:0000256" key="2">
    <source>
        <dbReference type="ARBA" id="ARBA00023125"/>
    </source>
</evidence>
<evidence type="ECO:0000313" key="6">
    <source>
        <dbReference type="EMBL" id="CAK7922168.1"/>
    </source>
</evidence>
<protein>
    <recommendedName>
        <fullName evidence="5">HSF-type DNA-binding domain-containing protein</fullName>
    </recommendedName>
</protein>
<dbReference type="Pfam" id="PF00447">
    <property type="entry name" value="HSF_DNA-bind"/>
    <property type="match status" value="1"/>
</dbReference>
<dbReference type="SUPFAM" id="SSF46785">
    <property type="entry name" value="Winged helix' DNA-binding domain"/>
    <property type="match status" value="1"/>
</dbReference>
<dbReference type="InterPro" id="IPR036390">
    <property type="entry name" value="WH_DNA-bd_sf"/>
</dbReference>
<comment type="subcellular location">
    <subcellularLocation>
        <location evidence="1">Nucleus</location>
    </subcellularLocation>
</comment>
<dbReference type="AlphaFoldDB" id="A0AAV1TLU9"/>
<dbReference type="PANTHER" id="PTHR10015:SF427">
    <property type="entry name" value="HEAT SHOCK FACTOR PROTEIN"/>
    <property type="match status" value="1"/>
</dbReference>